<evidence type="ECO:0000256" key="4">
    <source>
        <dbReference type="ARBA" id="ARBA00023163"/>
    </source>
</evidence>
<dbReference type="InterPro" id="IPR000943">
    <property type="entry name" value="RNA_pol_sigma70"/>
</dbReference>
<sequence>METSNSSGKSSSSRNSPWLKLESGAFRWDDFDARDRQEIVRHYSPKIKIVASRLRAKLPPSVELNELISAGAMGLLEALGRFRPELGIKFETYAESRIKGAMLDDLRRMDWFSRGQRQRVRTLEEASRRIENDSGGPASLEQLAEATGLTEREVSMGLEALQNQLCLSLDAITENISSYQKNQLENEPYKSAEFKELVDKLASLIDDLTPREKLVLSLYYGEELNMRETSEVMGITEGRVSQLHSQALARLRQKFKSQYNIEQH</sequence>
<dbReference type="PRINTS" id="PR00046">
    <property type="entry name" value="SIGMA70FCT"/>
</dbReference>
<evidence type="ECO:0000256" key="5">
    <source>
        <dbReference type="RuleBase" id="RU362124"/>
    </source>
</evidence>
<organism evidence="8 9">
    <name type="scientific">Solidesulfovibrio carbinolicus</name>
    <dbReference type="NCBI Taxonomy" id="296842"/>
    <lineage>
        <taxon>Bacteria</taxon>
        <taxon>Pseudomonadati</taxon>
        <taxon>Thermodesulfobacteriota</taxon>
        <taxon>Desulfovibrionia</taxon>
        <taxon>Desulfovibrionales</taxon>
        <taxon>Desulfovibrionaceae</taxon>
        <taxon>Solidesulfovibrio</taxon>
    </lineage>
</organism>
<dbReference type="NCBIfam" id="TIGR02479">
    <property type="entry name" value="FliA_WhiG"/>
    <property type="match status" value="1"/>
</dbReference>
<comment type="function">
    <text evidence="5">Sigma factors are initiation factors that promote the attachment of RNA polymerase to specific initiation sites and are then released.</text>
</comment>
<feature type="domain" description="RNA polymerase sigma-70" evidence="7">
    <location>
        <begin position="225"/>
        <end position="251"/>
    </location>
</feature>
<dbReference type="PROSITE" id="PS00715">
    <property type="entry name" value="SIGMA70_1"/>
    <property type="match status" value="1"/>
</dbReference>
<accession>A0A4P6HLF1</accession>
<comment type="similarity">
    <text evidence="5">Belongs to the sigma-70 factor family.</text>
</comment>
<reference evidence="8 9" key="1">
    <citation type="submission" date="2018-02" db="EMBL/GenBank/DDBJ databases">
        <title>Genome sequence of Desulfovibrio carbinolicus DSM 3852.</title>
        <authorList>
            <person name="Wilbanks E."/>
            <person name="Skennerton C.T."/>
            <person name="Orphan V.J."/>
        </authorList>
    </citation>
    <scope>NUCLEOTIDE SEQUENCE [LARGE SCALE GENOMIC DNA]</scope>
    <source>
        <strain evidence="8 9">DSM 3852</strain>
    </source>
</reference>
<dbReference type="PANTHER" id="PTHR30385">
    <property type="entry name" value="SIGMA FACTOR F FLAGELLAR"/>
    <property type="match status" value="1"/>
</dbReference>
<evidence type="ECO:0000256" key="1">
    <source>
        <dbReference type="ARBA" id="ARBA00023015"/>
    </source>
</evidence>
<dbReference type="AlphaFoldDB" id="A0A4P6HLF1"/>
<evidence type="ECO:0000259" key="6">
    <source>
        <dbReference type="PROSITE" id="PS00715"/>
    </source>
</evidence>
<dbReference type="PIRSF" id="PIRSF000770">
    <property type="entry name" value="RNA_pol_sigma-SigE/K"/>
    <property type="match status" value="1"/>
</dbReference>
<dbReference type="PROSITE" id="PS00716">
    <property type="entry name" value="SIGMA70_2"/>
    <property type="match status" value="1"/>
</dbReference>
<gene>
    <name evidence="8" type="ORF">C3Y92_11520</name>
</gene>
<name>A0A4P6HLF1_9BACT</name>
<evidence type="ECO:0000256" key="3">
    <source>
        <dbReference type="ARBA" id="ARBA00023125"/>
    </source>
</evidence>
<dbReference type="InterPro" id="IPR013325">
    <property type="entry name" value="RNA_pol_sigma_r2"/>
</dbReference>
<dbReference type="PANTHER" id="PTHR30385:SF7">
    <property type="entry name" value="RNA POLYMERASE SIGMA FACTOR FLIA"/>
    <property type="match status" value="1"/>
</dbReference>
<evidence type="ECO:0000256" key="2">
    <source>
        <dbReference type="ARBA" id="ARBA00023082"/>
    </source>
</evidence>
<dbReference type="Pfam" id="PF04545">
    <property type="entry name" value="Sigma70_r4"/>
    <property type="match status" value="1"/>
</dbReference>
<evidence type="ECO:0000313" key="9">
    <source>
        <dbReference type="Proteomes" id="UP000293296"/>
    </source>
</evidence>
<dbReference type="SUPFAM" id="SSF88946">
    <property type="entry name" value="Sigma2 domain of RNA polymerase sigma factors"/>
    <property type="match status" value="1"/>
</dbReference>
<dbReference type="Pfam" id="PF04542">
    <property type="entry name" value="Sigma70_r2"/>
    <property type="match status" value="1"/>
</dbReference>
<keyword evidence="3 5" id="KW-0238">DNA-binding</keyword>
<protein>
    <recommendedName>
        <fullName evidence="5">RNA polymerase sigma factor</fullName>
    </recommendedName>
</protein>
<keyword evidence="9" id="KW-1185">Reference proteome</keyword>
<keyword evidence="1 5" id="KW-0805">Transcription regulation</keyword>
<dbReference type="KEGG" id="dcb:C3Y92_11520"/>
<feature type="domain" description="RNA polymerase sigma-70" evidence="6">
    <location>
        <begin position="66"/>
        <end position="79"/>
    </location>
</feature>
<dbReference type="NCBIfam" id="NF005413">
    <property type="entry name" value="PRK06986.1"/>
    <property type="match status" value="1"/>
</dbReference>
<dbReference type="NCBIfam" id="TIGR02937">
    <property type="entry name" value="sigma70-ECF"/>
    <property type="match status" value="1"/>
</dbReference>
<dbReference type="GO" id="GO:0006352">
    <property type="term" value="P:DNA-templated transcription initiation"/>
    <property type="evidence" value="ECO:0007669"/>
    <property type="project" value="InterPro"/>
</dbReference>
<dbReference type="SUPFAM" id="SSF88659">
    <property type="entry name" value="Sigma3 and sigma4 domains of RNA polymerase sigma factors"/>
    <property type="match status" value="2"/>
</dbReference>
<evidence type="ECO:0000313" key="8">
    <source>
        <dbReference type="EMBL" id="QAZ67815.1"/>
    </source>
</evidence>
<keyword evidence="2 5" id="KW-0731">Sigma factor</keyword>
<dbReference type="InterPro" id="IPR012845">
    <property type="entry name" value="RNA_pol_sigma_FliA_WhiG"/>
</dbReference>
<dbReference type="Proteomes" id="UP000293296">
    <property type="component" value="Chromosome"/>
</dbReference>
<dbReference type="InterPro" id="IPR014284">
    <property type="entry name" value="RNA_pol_sigma-70_dom"/>
</dbReference>
<dbReference type="GO" id="GO:0003899">
    <property type="term" value="F:DNA-directed RNA polymerase activity"/>
    <property type="evidence" value="ECO:0007669"/>
    <property type="project" value="InterPro"/>
</dbReference>
<dbReference type="InterPro" id="IPR007630">
    <property type="entry name" value="RNA_pol_sigma70_r4"/>
</dbReference>
<dbReference type="Gene3D" id="1.20.140.160">
    <property type="match status" value="1"/>
</dbReference>
<evidence type="ECO:0000259" key="7">
    <source>
        <dbReference type="PROSITE" id="PS00716"/>
    </source>
</evidence>
<dbReference type="GO" id="GO:0016987">
    <property type="term" value="F:sigma factor activity"/>
    <property type="evidence" value="ECO:0007669"/>
    <property type="project" value="UniProtKB-KW"/>
</dbReference>
<proteinExistence type="inferred from homology"/>
<dbReference type="EMBL" id="CP026538">
    <property type="protein sequence ID" value="QAZ67815.1"/>
    <property type="molecule type" value="Genomic_DNA"/>
</dbReference>
<dbReference type="InterPro" id="IPR013324">
    <property type="entry name" value="RNA_pol_sigma_r3/r4-like"/>
</dbReference>
<dbReference type="GO" id="GO:0003677">
    <property type="term" value="F:DNA binding"/>
    <property type="evidence" value="ECO:0007669"/>
    <property type="project" value="UniProtKB-KW"/>
</dbReference>
<dbReference type="RefSeq" id="WP_015861063.1">
    <property type="nucleotide sequence ID" value="NZ_CP026538.1"/>
</dbReference>
<keyword evidence="4 5" id="KW-0804">Transcription</keyword>
<dbReference type="Gene3D" id="1.10.1740.10">
    <property type="match status" value="1"/>
</dbReference>
<dbReference type="InterPro" id="IPR007627">
    <property type="entry name" value="RNA_pol_sigma70_r2"/>
</dbReference>
<dbReference type="CDD" id="cd06171">
    <property type="entry name" value="Sigma70_r4"/>
    <property type="match status" value="1"/>
</dbReference>
<dbReference type="OrthoDB" id="9799825at2"/>